<comment type="caution">
    <text evidence="5">The sequence shown here is derived from an EMBL/GenBank/DDBJ whole genome shotgun (WGS) entry which is preliminary data.</text>
</comment>
<dbReference type="Gene3D" id="2.40.50.140">
    <property type="entry name" value="Nucleic acid-binding proteins"/>
    <property type="match status" value="1"/>
</dbReference>
<dbReference type="CDD" id="cd04496">
    <property type="entry name" value="SSB_OBF"/>
    <property type="match status" value="1"/>
</dbReference>
<evidence type="ECO:0000313" key="6">
    <source>
        <dbReference type="Proteomes" id="UP001500851"/>
    </source>
</evidence>
<feature type="compositionally biased region" description="Polar residues" evidence="4">
    <location>
        <begin position="114"/>
        <end position="129"/>
    </location>
</feature>
<proteinExistence type="predicted"/>
<evidence type="ECO:0000256" key="3">
    <source>
        <dbReference type="RuleBase" id="RU000524"/>
    </source>
</evidence>
<evidence type="ECO:0000256" key="4">
    <source>
        <dbReference type="SAM" id="MobiDB-lite"/>
    </source>
</evidence>
<organism evidence="5 6">
    <name type="scientific">Leucobacter iarius</name>
    <dbReference type="NCBI Taxonomy" id="333963"/>
    <lineage>
        <taxon>Bacteria</taxon>
        <taxon>Bacillati</taxon>
        <taxon>Actinomycetota</taxon>
        <taxon>Actinomycetes</taxon>
        <taxon>Micrococcales</taxon>
        <taxon>Microbacteriaceae</taxon>
        <taxon>Leucobacter</taxon>
    </lineage>
</organism>
<evidence type="ECO:0000256" key="2">
    <source>
        <dbReference type="PROSITE-ProRule" id="PRU00252"/>
    </source>
</evidence>
<feature type="region of interest" description="Disordered" evidence="4">
    <location>
        <begin position="114"/>
        <end position="259"/>
    </location>
</feature>
<dbReference type="InterPro" id="IPR012340">
    <property type="entry name" value="NA-bd_OB-fold"/>
</dbReference>
<protein>
    <recommendedName>
        <fullName evidence="3">Single-stranded DNA-binding protein</fullName>
    </recommendedName>
</protein>
<keyword evidence="1 2" id="KW-0238">DNA-binding</keyword>
<dbReference type="InterPro" id="IPR000424">
    <property type="entry name" value="Primosome_PriB/ssb"/>
</dbReference>
<gene>
    <name evidence="5" type="ORF">GCM10009768_22790</name>
</gene>
<sequence>MSTPISVVGTIATVPKLIRTGAGVPLCSFRLASSERRYDRERGDWVEGGTNWYSVTAFRSLAEHSHYSFQKGDRVFVSGKLRIRNWENKERSGTSVEIEADALGHELRWGTSRFARQTSGQRDGATVTSFPAPGLSSAGSTGSPASDAEGHDRVGTGQTDQTGQTSQTDQADQPDQAGAPGTSAGAESFGASGAPDVSGASAWTVPGAGVPASAFEAMESTTAEDPTATEEPEEPAGTPVQAAFGRTDEDDGEELPLAS</sequence>
<dbReference type="SUPFAM" id="SSF50249">
    <property type="entry name" value="Nucleic acid-binding proteins"/>
    <property type="match status" value="1"/>
</dbReference>
<dbReference type="Pfam" id="PF00436">
    <property type="entry name" value="SSB"/>
    <property type="match status" value="1"/>
</dbReference>
<dbReference type="EMBL" id="BAAAOB010000002">
    <property type="protein sequence ID" value="GAA1793291.1"/>
    <property type="molecule type" value="Genomic_DNA"/>
</dbReference>
<evidence type="ECO:0000256" key="1">
    <source>
        <dbReference type="ARBA" id="ARBA00023125"/>
    </source>
</evidence>
<feature type="compositionally biased region" description="Low complexity" evidence="4">
    <location>
        <begin position="155"/>
        <end position="173"/>
    </location>
</feature>
<keyword evidence="6" id="KW-1185">Reference proteome</keyword>
<name>A0ABP4XW47_9MICO</name>
<dbReference type="Proteomes" id="UP001500851">
    <property type="component" value="Unassembled WGS sequence"/>
</dbReference>
<dbReference type="InterPro" id="IPR011344">
    <property type="entry name" value="ssDNA-bd"/>
</dbReference>
<dbReference type="RefSeq" id="WP_344032307.1">
    <property type="nucleotide sequence ID" value="NZ_BAAAOB010000002.1"/>
</dbReference>
<reference evidence="6" key="1">
    <citation type="journal article" date="2019" name="Int. J. Syst. Evol. Microbiol.">
        <title>The Global Catalogue of Microorganisms (GCM) 10K type strain sequencing project: providing services to taxonomists for standard genome sequencing and annotation.</title>
        <authorList>
            <consortium name="The Broad Institute Genomics Platform"/>
            <consortium name="The Broad Institute Genome Sequencing Center for Infectious Disease"/>
            <person name="Wu L."/>
            <person name="Ma J."/>
        </authorList>
    </citation>
    <scope>NUCLEOTIDE SEQUENCE [LARGE SCALE GENOMIC DNA]</scope>
    <source>
        <strain evidence="6">JCM 14736</strain>
    </source>
</reference>
<dbReference type="PROSITE" id="PS50935">
    <property type="entry name" value="SSB"/>
    <property type="match status" value="1"/>
</dbReference>
<feature type="compositionally biased region" description="Low complexity" evidence="4">
    <location>
        <begin position="181"/>
        <end position="194"/>
    </location>
</feature>
<feature type="compositionally biased region" description="Acidic residues" evidence="4">
    <location>
        <begin position="248"/>
        <end position="259"/>
    </location>
</feature>
<accession>A0ABP4XW47</accession>
<dbReference type="NCBIfam" id="TIGR00621">
    <property type="entry name" value="ssb"/>
    <property type="match status" value="1"/>
</dbReference>
<evidence type="ECO:0000313" key="5">
    <source>
        <dbReference type="EMBL" id="GAA1793291.1"/>
    </source>
</evidence>